<dbReference type="CDD" id="cd00067">
    <property type="entry name" value="GAL4"/>
    <property type="match status" value="1"/>
</dbReference>
<evidence type="ECO:0000313" key="7">
    <source>
        <dbReference type="EMBL" id="RSH79880.1"/>
    </source>
</evidence>
<dbReference type="GO" id="GO:0003677">
    <property type="term" value="F:DNA binding"/>
    <property type="evidence" value="ECO:0007669"/>
    <property type="project" value="UniProtKB-KW"/>
</dbReference>
<dbReference type="AlphaFoldDB" id="A0A427XLZ4"/>
<dbReference type="PANTHER" id="PTHR46910">
    <property type="entry name" value="TRANSCRIPTION FACTOR PDR1"/>
    <property type="match status" value="1"/>
</dbReference>
<feature type="region of interest" description="Disordered" evidence="5">
    <location>
        <begin position="1"/>
        <end position="21"/>
    </location>
</feature>
<keyword evidence="3" id="KW-0238">DNA-binding</keyword>
<feature type="compositionally biased region" description="Low complexity" evidence="5">
    <location>
        <begin position="558"/>
        <end position="573"/>
    </location>
</feature>
<dbReference type="PANTHER" id="PTHR46910:SF3">
    <property type="entry name" value="HALOTOLERANCE PROTEIN 9-RELATED"/>
    <property type="match status" value="1"/>
</dbReference>
<comment type="subcellular location">
    <subcellularLocation>
        <location evidence="1">Nucleus</location>
    </subcellularLocation>
</comment>
<feature type="region of interest" description="Disordered" evidence="5">
    <location>
        <begin position="547"/>
        <end position="594"/>
    </location>
</feature>
<feature type="region of interest" description="Disordered" evidence="5">
    <location>
        <begin position="245"/>
        <end position="283"/>
    </location>
</feature>
<feature type="compositionally biased region" description="Low complexity" evidence="5">
    <location>
        <begin position="124"/>
        <end position="139"/>
    </location>
</feature>
<feature type="domain" description="Zn(2)-C6 fungal-type" evidence="6">
    <location>
        <begin position="29"/>
        <end position="62"/>
    </location>
</feature>
<feature type="compositionally biased region" description="Gly residues" evidence="5">
    <location>
        <begin position="574"/>
        <end position="584"/>
    </location>
</feature>
<evidence type="ECO:0000256" key="2">
    <source>
        <dbReference type="ARBA" id="ARBA00022723"/>
    </source>
</evidence>
<dbReference type="SMART" id="SM00066">
    <property type="entry name" value="GAL4"/>
    <property type="match status" value="1"/>
</dbReference>
<keyword evidence="2" id="KW-0479">Metal-binding</keyword>
<evidence type="ECO:0000256" key="3">
    <source>
        <dbReference type="ARBA" id="ARBA00023125"/>
    </source>
</evidence>
<evidence type="ECO:0000259" key="6">
    <source>
        <dbReference type="PROSITE" id="PS50048"/>
    </source>
</evidence>
<feature type="region of interest" description="Disordered" evidence="5">
    <location>
        <begin position="66"/>
        <end position="139"/>
    </location>
</feature>
<dbReference type="InterPro" id="IPR036864">
    <property type="entry name" value="Zn2-C6_fun-type_DNA-bd_sf"/>
</dbReference>
<dbReference type="RefSeq" id="XP_028474989.1">
    <property type="nucleotide sequence ID" value="XM_028624821.1"/>
</dbReference>
<evidence type="ECO:0000256" key="1">
    <source>
        <dbReference type="ARBA" id="ARBA00004123"/>
    </source>
</evidence>
<proteinExistence type="predicted"/>
<organism evidence="7 8">
    <name type="scientific">Apiotrichum porosum</name>
    <dbReference type="NCBI Taxonomy" id="105984"/>
    <lineage>
        <taxon>Eukaryota</taxon>
        <taxon>Fungi</taxon>
        <taxon>Dikarya</taxon>
        <taxon>Basidiomycota</taxon>
        <taxon>Agaricomycotina</taxon>
        <taxon>Tremellomycetes</taxon>
        <taxon>Trichosporonales</taxon>
        <taxon>Trichosporonaceae</taxon>
        <taxon>Apiotrichum</taxon>
    </lineage>
</organism>
<protein>
    <recommendedName>
        <fullName evidence="6">Zn(2)-C6 fungal-type domain-containing protein</fullName>
    </recommendedName>
</protein>
<dbReference type="SUPFAM" id="SSF57701">
    <property type="entry name" value="Zn2/Cys6 DNA-binding domain"/>
    <property type="match status" value="1"/>
</dbReference>
<gene>
    <name evidence="7" type="ORF">EHS24_009543</name>
</gene>
<dbReference type="Proteomes" id="UP000279236">
    <property type="component" value="Unassembled WGS sequence"/>
</dbReference>
<dbReference type="Pfam" id="PF00172">
    <property type="entry name" value="Zn_clus"/>
    <property type="match status" value="1"/>
</dbReference>
<name>A0A427XLZ4_9TREE</name>
<dbReference type="OrthoDB" id="2528779at2759"/>
<dbReference type="InterPro" id="IPR001138">
    <property type="entry name" value="Zn2Cys6_DnaBD"/>
</dbReference>
<keyword evidence="8" id="KW-1185">Reference proteome</keyword>
<keyword evidence="4" id="KW-0539">Nucleus</keyword>
<sequence length="642" mass="71515">MEVQGGKENMTADHQLPPTRKRQQRHLLACVGCRKIKTRCLGNEDQVSPCQRCLRLNLQCVYARKRRRKPQGESGGVDGDEDEEEASGSLEGQTSFTSYPEAAELPRRPSMRPDVISESSVRFTTPSPSSSSIKPTIPAPTIAAPKRVDIRAYLDPELPRDVNGAEITADGGVRAAENGYVEDPTTIQLPTSMLTHRYMQHINPLIATLEPQREFSPHASMGPFLIADPAQRHDDRGKQVLPAPALPLAPGAHKHHRQPRRRHGPLRHWPGTGSDHYGMLEGPDRRQFPLPANEFEARIVANAERTWYTVSSFDRLYSDVYGLPPTVRLEEIPDAVRWAEETAWLGCGDMRHACSFSSASTYRMWVKYRRNLHTMSRDLAWAILDDLYAQIDQHMNHWFPADPSTGMITTFEQTYLKWFDLNHLLKIKYHMLDICAPHERDAAVLDWLLLAESFAKQTEALGLLGTLRYFQDTSATHISSFGVMVYNLFSRLPSFQKRLVTEHVKRLSKCCDNATLGDGETVMGFVGRFMQRLLLVLQNSQKVEHAALHGGGHGPESGSGSVPGSAHVPPHGVHGVGPGGGPPGLGMLHGMPLPPPDPAHGFGETLDLDGFFRAMLQNGQNALQDLVTTDNQFWFDPNMPLP</sequence>
<feature type="compositionally biased region" description="Basic residues" evidence="5">
    <location>
        <begin position="252"/>
        <end position="266"/>
    </location>
</feature>
<evidence type="ECO:0000256" key="4">
    <source>
        <dbReference type="ARBA" id="ARBA00023242"/>
    </source>
</evidence>
<comment type="caution">
    <text evidence="7">The sequence shown here is derived from an EMBL/GenBank/DDBJ whole genome shotgun (WGS) entry which is preliminary data.</text>
</comment>
<dbReference type="GeneID" id="39594086"/>
<accession>A0A427XLZ4</accession>
<dbReference type="CDD" id="cd12148">
    <property type="entry name" value="fungal_TF_MHR"/>
    <property type="match status" value="1"/>
</dbReference>
<dbReference type="Gene3D" id="4.10.240.10">
    <property type="entry name" value="Zn(2)-C6 fungal-type DNA-binding domain"/>
    <property type="match status" value="1"/>
</dbReference>
<reference evidence="7 8" key="1">
    <citation type="submission" date="2018-11" db="EMBL/GenBank/DDBJ databases">
        <title>Genome sequence of Apiotrichum porosum DSM 27194.</title>
        <authorList>
            <person name="Aliyu H."/>
            <person name="Gorte O."/>
            <person name="Ochsenreither K."/>
        </authorList>
    </citation>
    <scope>NUCLEOTIDE SEQUENCE [LARGE SCALE GENOMIC DNA]</scope>
    <source>
        <strain evidence="7 8">DSM 27194</strain>
    </source>
</reference>
<dbReference type="InterPro" id="IPR050987">
    <property type="entry name" value="AtrR-like"/>
</dbReference>
<dbReference type="STRING" id="105984.A0A427XLZ4"/>
<evidence type="ECO:0000256" key="5">
    <source>
        <dbReference type="SAM" id="MobiDB-lite"/>
    </source>
</evidence>
<evidence type="ECO:0000313" key="8">
    <source>
        <dbReference type="Proteomes" id="UP000279236"/>
    </source>
</evidence>
<dbReference type="GO" id="GO:0008270">
    <property type="term" value="F:zinc ion binding"/>
    <property type="evidence" value="ECO:0007669"/>
    <property type="project" value="InterPro"/>
</dbReference>
<dbReference type="GO" id="GO:0000981">
    <property type="term" value="F:DNA-binding transcription factor activity, RNA polymerase II-specific"/>
    <property type="evidence" value="ECO:0007669"/>
    <property type="project" value="InterPro"/>
</dbReference>
<dbReference type="GO" id="GO:0005634">
    <property type="term" value="C:nucleus"/>
    <property type="evidence" value="ECO:0007669"/>
    <property type="project" value="UniProtKB-SubCell"/>
</dbReference>
<dbReference type="EMBL" id="RSCE01000009">
    <property type="protein sequence ID" value="RSH79880.1"/>
    <property type="molecule type" value="Genomic_DNA"/>
</dbReference>
<dbReference type="PROSITE" id="PS00463">
    <property type="entry name" value="ZN2_CY6_FUNGAL_1"/>
    <property type="match status" value="1"/>
</dbReference>
<dbReference type="PROSITE" id="PS50048">
    <property type="entry name" value="ZN2_CY6_FUNGAL_2"/>
    <property type="match status" value="1"/>
</dbReference>